<organism evidence="3 4">
    <name type="scientific">Candidatus Magnetoglobus multicellularis str. Araruama</name>
    <dbReference type="NCBI Taxonomy" id="890399"/>
    <lineage>
        <taxon>Bacteria</taxon>
        <taxon>Pseudomonadati</taxon>
        <taxon>Thermodesulfobacteriota</taxon>
        <taxon>Desulfobacteria</taxon>
        <taxon>Desulfobacterales</taxon>
        <taxon>Desulfobacteraceae</taxon>
        <taxon>Candidatus Magnetoglobus</taxon>
    </lineage>
</organism>
<name>A0A1V1PAG0_9BACT</name>
<dbReference type="CDD" id="cd03808">
    <property type="entry name" value="GT4_CapM-like"/>
    <property type="match status" value="1"/>
</dbReference>
<dbReference type="PANTHER" id="PTHR12526">
    <property type="entry name" value="GLYCOSYLTRANSFERASE"/>
    <property type="match status" value="1"/>
</dbReference>
<sequence>MQEKKSVSKRRVLHPITRLIIGGAQENTMLTADYLDKDRWQVDVISGVQTGKEGSIIDEVCKRNIPLFLEPTLVREIHPIKDIIALFRLIRLIKKNKYDIVHTHSSKAGIIGRWAAWIAGVPVIIHTVHGWGHHDQQRAIVRNFYIWLERVTLRVTDQLIAVSGKNITKGLKDGIGQKNVYSVIRSGIELERFGHPRVDKPTMRKQLGIPSDAIVIGTVTRLSPQKAPLDFVQASTILAQKLEKVYFVMVGDGPLHDAVVQIAKANHIDNQLIMTGLRRDIPELMNCFDIFILSSLWEGLPRVIPQAMATGLPVIATAIDGSAEIINDGVNGFLVPPARPDCIAEAVLKVLYNPDLTRNIKNGALQTVHEYSAKKMVEMIDTLYVKCITEKCCKT</sequence>
<dbReference type="Proteomes" id="UP000189670">
    <property type="component" value="Unassembled WGS sequence"/>
</dbReference>
<dbReference type="Pfam" id="PF00534">
    <property type="entry name" value="Glycos_transf_1"/>
    <property type="match status" value="1"/>
</dbReference>
<keyword evidence="3" id="KW-0808">Transferase</keyword>
<feature type="domain" description="Glycosyl transferase family 1" evidence="1">
    <location>
        <begin position="199"/>
        <end position="364"/>
    </location>
</feature>
<dbReference type="EMBL" id="ATBP01000214">
    <property type="protein sequence ID" value="ETR71841.1"/>
    <property type="molecule type" value="Genomic_DNA"/>
</dbReference>
<comment type="caution">
    <text evidence="3">The sequence shown here is derived from an EMBL/GenBank/DDBJ whole genome shotgun (WGS) entry which is preliminary data.</text>
</comment>
<dbReference type="SUPFAM" id="SSF53756">
    <property type="entry name" value="UDP-Glycosyltransferase/glycogen phosphorylase"/>
    <property type="match status" value="1"/>
</dbReference>
<protein>
    <submittedName>
        <fullName evidence="3">Glycosyltransferase, group 1</fullName>
    </submittedName>
</protein>
<evidence type="ECO:0000259" key="2">
    <source>
        <dbReference type="Pfam" id="PF13439"/>
    </source>
</evidence>
<dbReference type="GO" id="GO:0016757">
    <property type="term" value="F:glycosyltransferase activity"/>
    <property type="evidence" value="ECO:0007669"/>
    <property type="project" value="InterPro"/>
</dbReference>
<accession>A0A1V1PAG0</accession>
<evidence type="ECO:0000313" key="4">
    <source>
        <dbReference type="Proteomes" id="UP000189670"/>
    </source>
</evidence>
<feature type="domain" description="Glycosyltransferase subfamily 4-like N-terminal" evidence="2">
    <location>
        <begin position="21"/>
        <end position="192"/>
    </location>
</feature>
<gene>
    <name evidence="3" type="ORF">OMM_02176</name>
</gene>
<reference evidence="4" key="1">
    <citation type="submission" date="2012-11" db="EMBL/GenBank/DDBJ databases">
        <authorList>
            <person name="Lucero-Rivera Y.E."/>
            <person name="Tovar-Ramirez D."/>
        </authorList>
    </citation>
    <scope>NUCLEOTIDE SEQUENCE [LARGE SCALE GENOMIC DNA]</scope>
    <source>
        <strain evidence="4">Araruama</strain>
    </source>
</reference>
<dbReference type="AlphaFoldDB" id="A0A1V1PAG0"/>
<dbReference type="PANTHER" id="PTHR12526:SF630">
    <property type="entry name" value="GLYCOSYLTRANSFERASE"/>
    <property type="match status" value="1"/>
</dbReference>
<evidence type="ECO:0000259" key="1">
    <source>
        <dbReference type="Pfam" id="PF00534"/>
    </source>
</evidence>
<dbReference type="Pfam" id="PF13439">
    <property type="entry name" value="Glyco_transf_4"/>
    <property type="match status" value="1"/>
</dbReference>
<dbReference type="InterPro" id="IPR001296">
    <property type="entry name" value="Glyco_trans_1"/>
</dbReference>
<dbReference type="Gene3D" id="3.40.50.2000">
    <property type="entry name" value="Glycogen Phosphorylase B"/>
    <property type="match status" value="2"/>
</dbReference>
<dbReference type="InterPro" id="IPR028098">
    <property type="entry name" value="Glyco_trans_4-like_N"/>
</dbReference>
<proteinExistence type="predicted"/>
<evidence type="ECO:0000313" key="3">
    <source>
        <dbReference type="EMBL" id="ETR71841.1"/>
    </source>
</evidence>